<dbReference type="EC" id="2.3.1.-" evidence="4"/>
<proteinExistence type="inferred from homology"/>
<dbReference type="InterPro" id="IPR001451">
    <property type="entry name" value="Hexapep"/>
</dbReference>
<name>A0A380LNP7_9FIRM</name>
<evidence type="ECO:0000256" key="1">
    <source>
        <dbReference type="ARBA" id="ARBA00007274"/>
    </source>
</evidence>
<keyword evidence="3" id="KW-0677">Repeat</keyword>
<dbReference type="Gene3D" id="2.160.10.10">
    <property type="entry name" value="Hexapeptide repeat proteins"/>
    <property type="match status" value="1"/>
</dbReference>
<dbReference type="EMBL" id="UHFX01000003">
    <property type="protein sequence ID" value="SUO04220.1"/>
    <property type="molecule type" value="Genomic_DNA"/>
</dbReference>
<evidence type="ECO:0000256" key="3">
    <source>
        <dbReference type="ARBA" id="ARBA00022737"/>
    </source>
</evidence>
<accession>A0A380LNP7</accession>
<dbReference type="PANTHER" id="PTHR23416:SF23">
    <property type="entry name" value="ACETYLTRANSFERASE C18B11.09C-RELATED"/>
    <property type="match status" value="1"/>
</dbReference>
<dbReference type="Pfam" id="PF00132">
    <property type="entry name" value="Hexapep"/>
    <property type="match status" value="1"/>
</dbReference>
<dbReference type="EC" id="2.3.1.79" evidence="4"/>
<dbReference type="InterPro" id="IPR018357">
    <property type="entry name" value="Hexapep_transf_CS"/>
</dbReference>
<protein>
    <submittedName>
        <fullName evidence="4">Acetyltransferase</fullName>
        <ecNumber evidence="4">2.3.1.-</ecNumber>
        <ecNumber evidence="4">2.3.1.79</ecNumber>
    </submittedName>
</protein>
<organism evidence="4 5">
    <name type="scientific">Faecalicoccus pleomorphus</name>
    <dbReference type="NCBI Taxonomy" id="1323"/>
    <lineage>
        <taxon>Bacteria</taxon>
        <taxon>Bacillati</taxon>
        <taxon>Bacillota</taxon>
        <taxon>Erysipelotrichia</taxon>
        <taxon>Erysipelotrichales</taxon>
        <taxon>Erysipelotrichaceae</taxon>
        <taxon>Faecalicoccus</taxon>
    </lineage>
</organism>
<dbReference type="GeneID" id="77462095"/>
<dbReference type="GO" id="GO:0008925">
    <property type="term" value="F:maltose O-acetyltransferase activity"/>
    <property type="evidence" value="ECO:0007669"/>
    <property type="project" value="UniProtKB-EC"/>
</dbReference>
<dbReference type="InterPro" id="IPR011004">
    <property type="entry name" value="Trimer_LpxA-like_sf"/>
</dbReference>
<dbReference type="OrthoDB" id="9782926at2"/>
<evidence type="ECO:0000313" key="4">
    <source>
        <dbReference type="EMBL" id="SUO04220.1"/>
    </source>
</evidence>
<comment type="similarity">
    <text evidence="1">Belongs to the transferase hexapeptide repeat family.</text>
</comment>
<dbReference type="PROSITE" id="PS00101">
    <property type="entry name" value="HEXAPEP_TRANSFERASES"/>
    <property type="match status" value="1"/>
</dbReference>
<evidence type="ECO:0000313" key="5">
    <source>
        <dbReference type="Proteomes" id="UP000255523"/>
    </source>
</evidence>
<evidence type="ECO:0000256" key="2">
    <source>
        <dbReference type="ARBA" id="ARBA00022679"/>
    </source>
</evidence>
<dbReference type="InterPro" id="IPR051159">
    <property type="entry name" value="Hexapeptide_acetyltransf"/>
</dbReference>
<keyword evidence="4" id="KW-0012">Acyltransferase</keyword>
<dbReference type="PANTHER" id="PTHR23416">
    <property type="entry name" value="SIALIC ACID SYNTHASE-RELATED"/>
    <property type="match status" value="1"/>
</dbReference>
<dbReference type="RefSeq" id="WP_022790370.1">
    <property type="nucleotide sequence ID" value="NZ_UHFX01000003.1"/>
</dbReference>
<gene>
    <name evidence="4" type="ORF">NCTC11087_01130</name>
</gene>
<dbReference type="Proteomes" id="UP000255523">
    <property type="component" value="Unassembled WGS sequence"/>
</dbReference>
<sequence>MKTVDLRIEDENRKAEGKRTKSLLFEWNQCDPSSTRYQEIAKELFGDFGEGSKVHTPFYCNLAKNIHIGKNVTIMPYFKCMSAGQVYMEDDVRIALDVKVITNNHDFYDRDILTVEAVRIGKNAWIGAGATILPGVTIGENAIVGAGSVVTKDVEANTIVVGNPAKPIKKLDSNRF</sequence>
<dbReference type="AlphaFoldDB" id="A0A380LNP7"/>
<keyword evidence="5" id="KW-1185">Reference proteome</keyword>
<dbReference type="SUPFAM" id="SSF51161">
    <property type="entry name" value="Trimeric LpxA-like enzymes"/>
    <property type="match status" value="1"/>
</dbReference>
<reference evidence="4 5" key="1">
    <citation type="submission" date="2018-06" db="EMBL/GenBank/DDBJ databases">
        <authorList>
            <consortium name="Pathogen Informatics"/>
            <person name="Doyle S."/>
        </authorList>
    </citation>
    <scope>NUCLEOTIDE SEQUENCE [LARGE SCALE GENOMIC DNA]</scope>
    <source>
        <strain evidence="4 5">NCTC11087</strain>
    </source>
</reference>
<keyword evidence="2 4" id="KW-0808">Transferase</keyword>